<name>A0ABV6KQP6_9BACI</name>
<evidence type="ECO:0000256" key="1">
    <source>
        <dbReference type="ARBA" id="ARBA00000677"/>
    </source>
</evidence>
<comment type="caution">
    <text evidence="10">The sequence shown here is derived from an EMBL/GenBank/DDBJ whole genome shotgun (WGS) entry which is preliminary data.</text>
</comment>
<dbReference type="RefSeq" id="WP_160549158.1">
    <property type="nucleotide sequence ID" value="NZ_JBHLUU010000031.1"/>
</dbReference>
<evidence type="ECO:0000256" key="6">
    <source>
        <dbReference type="ARBA" id="ARBA00022801"/>
    </source>
</evidence>
<dbReference type="InterPro" id="IPR000223">
    <property type="entry name" value="Pept_S26A_signal_pept_1"/>
</dbReference>
<keyword evidence="11" id="KW-1185">Reference proteome</keyword>
<dbReference type="InterPro" id="IPR036286">
    <property type="entry name" value="LexA/Signal_pep-like_sf"/>
</dbReference>
<sequence length="181" mass="20682">MSETTKKEVYSWFKSIVFAFIVAFICRHFLFSPAIVYGESMLPTFQEHDRLLVSKVSDVQRFDLIVFNAPDSDERYIKRVIGLPGDQVEVKDDTLYINGNPMEEPYLEDIKKDLLLDKLTGDFTLEELTGESVVPDGTLFVMGDNRLHSKDSRFFGPIPISSLIGEVKLQIYPIRKIGIPE</sequence>
<evidence type="ECO:0000259" key="9">
    <source>
        <dbReference type="Pfam" id="PF10502"/>
    </source>
</evidence>
<dbReference type="InterPro" id="IPR019757">
    <property type="entry name" value="Pept_S26A_signal_pept_1_Lys-AS"/>
</dbReference>
<comment type="catalytic activity">
    <reaction evidence="1 7">
        <text>Cleavage of hydrophobic, N-terminal signal or leader sequences from secreted and periplasmic proteins.</text>
        <dbReference type="EC" id="3.4.21.89"/>
    </reaction>
</comment>
<evidence type="ECO:0000313" key="11">
    <source>
        <dbReference type="Proteomes" id="UP001589738"/>
    </source>
</evidence>
<evidence type="ECO:0000256" key="4">
    <source>
        <dbReference type="ARBA" id="ARBA00013208"/>
    </source>
</evidence>
<dbReference type="PROSITE" id="PS00501">
    <property type="entry name" value="SPASE_I_1"/>
    <property type="match status" value="1"/>
</dbReference>
<dbReference type="CDD" id="cd06530">
    <property type="entry name" value="S26_SPase_I"/>
    <property type="match status" value="1"/>
</dbReference>
<dbReference type="InterPro" id="IPR019756">
    <property type="entry name" value="Pept_S26A_signal_pept_1_Ser-AS"/>
</dbReference>
<dbReference type="PRINTS" id="PR00727">
    <property type="entry name" value="LEADERPTASE"/>
</dbReference>
<dbReference type="Pfam" id="PF10502">
    <property type="entry name" value="Peptidase_S26"/>
    <property type="match status" value="1"/>
</dbReference>
<evidence type="ECO:0000256" key="3">
    <source>
        <dbReference type="ARBA" id="ARBA00009370"/>
    </source>
</evidence>
<gene>
    <name evidence="10" type="primary">lepB</name>
    <name evidence="10" type="ORF">ACFFHF_10415</name>
</gene>
<dbReference type="Proteomes" id="UP001589738">
    <property type="component" value="Unassembled WGS sequence"/>
</dbReference>
<dbReference type="InterPro" id="IPR019533">
    <property type="entry name" value="Peptidase_S26"/>
</dbReference>
<evidence type="ECO:0000256" key="8">
    <source>
        <dbReference type="RuleBase" id="RU362042"/>
    </source>
</evidence>
<keyword evidence="7" id="KW-0812">Transmembrane</keyword>
<dbReference type="PANTHER" id="PTHR43390:SF1">
    <property type="entry name" value="CHLOROPLAST PROCESSING PEPTIDASE"/>
    <property type="match status" value="1"/>
</dbReference>
<dbReference type="SUPFAM" id="SSF51306">
    <property type="entry name" value="LexA/Signal peptidase"/>
    <property type="match status" value="1"/>
</dbReference>
<dbReference type="PROSITE" id="PS00760">
    <property type="entry name" value="SPASE_I_2"/>
    <property type="match status" value="1"/>
</dbReference>
<evidence type="ECO:0000256" key="2">
    <source>
        <dbReference type="ARBA" id="ARBA00004401"/>
    </source>
</evidence>
<evidence type="ECO:0000313" key="10">
    <source>
        <dbReference type="EMBL" id="MFC0475657.1"/>
    </source>
</evidence>
<keyword evidence="5 7" id="KW-0645">Protease</keyword>
<keyword evidence="7" id="KW-1133">Transmembrane helix</keyword>
<dbReference type="GO" id="GO:0009003">
    <property type="term" value="F:signal peptidase activity"/>
    <property type="evidence" value="ECO:0007669"/>
    <property type="project" value="UniProtKB-EC"/>
</dbReference>
<organism evidence="10 11">
    <name type="scientific">Robertmurraya beringensis</name>
    <dbReference type="NCBI Taxonomy" id="641660"/>
    <lineage>
        <taxon>Bacteria</taxon>
        <taxon>Bacillati</taxon>
        <taxon>Bacillota</taxon>
        <taxon>Bacilli</taxon>
        <taxon>Bacillales</taxon>
        <taxon>Bacillaceae</taxon>
        <taxon>Robertmurraya</taxon>
    </lineage>
</organism>
<comment type="subcellular location">
    <subcellularLocation>
        <location evidence="2">Cell membrane</location>
        <topology evidence="2">Single-pass type II membrane protein</topology>
    </subcellularLocation>
    <subcellularLocation>
        <location evidence="8">Membrane</location>
        <topology evidence="8">Single-pass type II membrane protein</topology>
    </subcellularLocation>
</comment>
<reference evidence="10 11" key="1">
    <citation type="submission" date="2024-09" db="EMBL/GenBank/DDBJ databases">
        <authorList>
            <person name="Sun Q."/>
            <person name="Mori K."/>
        </authorList>
    </citation>
    <scope>NUCLEOTIDE SEQUENCE [LARGE SCALE GENOMIC DNA]</scope>
    <source>
        <strain evidence="10 11">CGMCC 1.9126</strain>
    </source>
</reference>
<dbReference type="NCBIfam" id="TIGR02227">
    <property type="entry name" value="sigpep_I_bact"/>
    <property type="match status" value="1"/>
</dbReference>
<dbReference type="InterPro" id="IPR019758">
    <property type="entry name" value="Pept_S26A_signal_pept_1_CS"/>
</dbReference>
<accession>A0ABV6KQP6</accession>
<dbReference type="PANTHER" id="PTHR43390">
    <property type="entry name" value="SIGNAL PEPTIDASE I"/>
    <property type="match status" value="1"/>
</dbReference>
<protein>
    <recommendedName>
        <fullName evidence="4 7">Signal peptidase I</fullName>
        <ecNumber evidence="4 7">3.4.21.89</ecNumber>
    </recommendedName>
</protein>
<dbReference type="EMBL" id="JBHLUU010000031">
    <property type="protein sequence ID" value="MFC0475657.1"/>
    <property type="molecule type" value="Genomic_DNA"/>
</dbReference>
<dbReference type="EC" id="3.4.21.89" evidence="4 7"/>
<evidence type="ECO:0000256" key="7">
    <source>
        <dbReference type="RuleBase" id="RU003993"/>
    </source>
</evidence>
<evidence type="ECO:0000256" key="5">
    <source>
        <dbReference type="ARBA" id="ARBA00022670"/>
    </source>
</evidence>
<feature type="transmembrane region" description="Helical" evidence="7">
    <location>
        <begin position="12"/>
        <end position="31"/>
    </location>
</feature>
<dbReference type="Gene3D" id="2.10.109.10">
    <property type="entry name" value="Umud Fragment, subunit A"/>
    <property type="match status" value="1"/>
</dbReference>
<proteinExistence type="inferred from homology"/>
<feature type="domain" description="Peptidase S26" evidence="9">
    <location>
        <begin position="11"/>
        <end position="170"/>
    </location>
</feature>
<dbReference type="PROSITE" id="PS00761">
    <property type="entry name" value="SPASE_I_3"/>
    <property type="match status" value="1"/>
</dbReference>
<keyword evidence="7" id="KW-0472">Membrane</keyword>
<comment type="similarity">
    <text evidence="3 8">Belongs to the peptidase S26 family.</text>
</comment>
<keyword evidence="6 7" id="KW-0378">Hydrolase</keyword>